<dbReference type="EMBL" id="GBXM01080827">
    <property type="protein sequence ID" value="JAH27750.1"/>
    <property type="molecule type" value="Transcribed_RNA"/>
</dbReference>
<sequence>MGHNTIQGRSILITLSYCLQGFPYHRKA</sequence>
<protein>
    <submittedName>
        <fullName evidence="1">Uncharacterized protein</fullName>
    </submittedName>
</protein>
<name>A0A0E9RH38_ANGAN</name>
<accession>A0A0E9RH38</accession>
<reference evidence="1" key="1">
    <citation type="submission" date="2014-11" db="EMBL/GenBank/DDBJ databases">
        <authorList>
            <person name="Amaro Gonzalez C."/>
        </authorList>
    </citation>
    <scope>NUCLEOTIDE SEQUENCE</scope>
</reference>
<organism evidence="1">
    <name type="scientific">Anguilla anguilla</name>
    <name type="common">European freshwater eel</name>
    <name type="synonym">Muraena anguilla</name>
    <dbReference type="NCBI Taxonomy" id="7936"/>
    <lineage>
        <taxon>Eukaryota</taxon>
        <taxon>Metazoa</taxon>
        <taxon>Chordata</taxon>
        <taxon>Craniata</taxon>
        <taxon>Vertebrata</taxon>
        <taxon>Euteleostomi</taxon>
        <taxon>Actinopterygii</taxon>
        <taxon>Neopterygii</taxon>
        <taxon>Teleostei</taxon>
        <taxon>Anguilliformes</taxon>
        <taxon>Anguillidae</taxon>
        <taxon>Anguilla</taxon>
    </lineage>
</organism>
<dbReference type="AlphaFoldDB" id="A0A0E9RH38"/>
<reference evidence="1" key="2">
    <citation type="journal article" date="2015" name="Fish Shellfish Immunol.">
        <title>Early steps in the European eel (Anguilla anguilla)-Vibrio vulnificus interaction in the gills: Role of the RtxA13 toxin.</title>
        <authorList>
            <person name="Callol A."/>
            <person name="Pajuelo D."/>
            <person name="Ebbesson L."/>
            <person name="Teles M."/>
            <person name="MacKenzie S."/>
            <person name="Amaro C."/>
        </authorList>
    </citation>
    <scope>NUCLEOTIDE SEQUENCE</scope>
</reference>
<evidence type="ECO:0000313" key="1">
    <source>
        <dbReference type="EMBL" id="JAH27750.1"/>
    </source>
</evidence>
<proteinExistence type="predicted"/>